<evidence type="ECO:0000256" key="3">
    <source>
        <dbReference type="ARBA" id="ARBA00022692"/>
    </source>
</evidence>
<feature type="transmembrane region" description="Helical" evidence="7">
    <location>
        <begin position="293"/>
        <end position="314"/>
    </location>
</feature>
<dbReference type="InterPro" id="IPR038377">
    <property type="entry name" value="Na/Glc_symporter_sf"/>
</dbReference>
<reference evidence="8 9" key="1">
    <citation type="journal article" date="2017" name="PLoS Biol.">
        <title>The sea cucumber genome provides insights into morphological evolution and visceral regeneration.</title>
        <authorList>
            <person name="Zhang X."/>
            <person name="Sun L."/>
            <person name="Yuan J."/>
            <person name="Sun Y."/>
            <person name="Gao Y."/>
            <person name="Zhang L."/>
            <person name="Li S."/>
            <person name="Dai H."/>
            <person name="Hamel J.F."/>
            <person name="Liu C."/>
            <person name="Yu Y."/>
            <person name="Liu S."/>
            <person name="Lin W."/>
            <person name="Guo K."/>
            <person name="Jin S."/>
            <person name="Xu P."/>
            <person name="Storey K.B."/>
            <person name="Huan P."/>
            <person name="Zhang T."/>
            <person name="Zhou Y."/>
            <person name="Zhang J."/>
            <person name="Lin C."/>
            <person name="Li X."/>
            <person name="Xing L."/>
            <person name="Huo D."/>
            <person name="Sun M."/>
            <person name="Wang L."/>
            <person name="Mercier A."/>
            <person name="Li F."/>
            <person name="Yang H."/>
            <person name="Xiang J."/>
        </authorList>
    </citation>
    <scope>NUCLEOTIDE SEQUENCE [LARGE SCALE GENOMIC DNA]</scope>
    <source>
        <strain evidence="8">Shaxun</strain>
        <tissue evidence="8">Muscle</tissue>
    </source>
</reference>
<keyword evidence="4 7" id="KW-1133">Transmembrane helix</keyword>
<sequence>MSSSYDIFNGLDVFTLVLYFISVLAVGVWCSFQSDRSTVRGYFLAGSKMVWMPVGISLFVSNVGCGHVIGLAGMGATGGIAVGAFELNGMFVLFLLGWVFLPVYLSAQVYTTPEYLRKRFGGQRIRVYFACFTLVTSVLTKISVEMYAGALFIQQTLGWNLYISTVALLLLTAVYTITGGLSAVIYTDVLHCFFLLIGGFTLMILSLQAVPWGELPLFYACSIPTSTILDPNATCGYPREDAFKMYRDPSNADIPWPGSIFGVTVSAIWYWCTDQVTVQRTLASKNILHAQGACILAGFLKSLPIFMLVIPGMVSRVLFPDEVACVTAEVCTQVCGNPSGCSNFAYTKLVVEVVPEGLRGLVIAGVLSSLMSSLTSIFNSCSAVFTLDIWRRIRPNVSEVELMIVGRVTVLMIVGMSLLWIPVIQVSQGGRLFDYIQFVTSYLSPPVTAVMVLAVTWHRTTEKGAFIGLMVGLVIGLVGFIIEIIFHIPTCYHGDQRPEFFKRWHYLYFGLFLFVFVIILSVAISLCTEPLDTKMASSKRIY</sequence>
<dbReference type="GO" id="GO:0005412">
    <property type="term" value="F:D-glucose:sodium symporter activity"/>
    <property type="evidence" value="ECO:0007669"/>
    <property type="project" value="TreeGrafter"/>
</dbReference>
<feature type="transmembrane region" description="Helical" evidence="7">
    <location>
        <begin position="87"/>
        <end position="107"/>
    </location>
</feature>
<feature type="transmembrane region" description="Helical" evidence="7">
    <location>
        <begin position="159"/>
        <end position="177"/>
    </location>
</feature>
<feature type="transmembrane region" description="Helical" evidence="7">
    <location>
        <begin position="464"/>
        <end position="486"/>
    </location>
</feature>
<evidence type="ECO:0000256" key="4">
    <source>
        <dbReference type="ARBA" id="ARBA00022989"/>
    </source>
</evidence>
<feature type="transmembrane region" description="Helical" evidence="7">
    <location>
        <begin position="254"/>
        <end position="272"/>
    </location>
</feature>
<comment type="subcellular location">
    <subcellularLocation>
        <location evidence="1">Membrane</location>
        <topology evidence="1">Multi-pass membrane protein</topology>
    </subcellularLocation>
</comment>
<evidence type="ECO:0000256" key="2">
    <source>
        <dbReference type="ARBA" id="ARBA00006434"/>
    </source>
</evidence>
<dbReference type="InterPro" id="IPR018212">
    <property type="entry name" value="Na/solute_symporter_CS"/>
</dbReference>
<organism evidence="8 9">
    <name type="scientific">Stichopus japonicus</name>
    <name type="common">Sea cucumber</name>
    <dbReference type="NCBI Taxonomy" id="307972"/>
    <lineage>
        <taxon>Eukaryota</taxon>
        <taxon>Metazoa</taxon>
        <taxon>Echinodermata</taxon>
        <taxon>Eleutherozoa</taxon>
        <taxon>Echinozoa</taxon>
        <taxon>Holothuroidea</taxon>
        <taxon>Aspidochirotacea</taxon>
        <taxon>Aspidochirotida</taxon>
        <taxon>Stichopodidae</taxon>
        <taxon>Apostichopus</taxon>
    </lineage>
</organism>
<feature type="transmembrane region" description="Helical" evidence="7">
    <location>
        <begin position="13"/>
        <end position="32"/>
    </location>
</feature>
<feature type="transmembrane region" description="Helical" evidence="7">
    <location>
        <begin position="506"/>
        <end position="527"/>
    </location>
</feature>
<keyword evidence="5 7" id="KW-0472">Membrane</keyword>
<evidence type="ECO:0000256" key="7">
    <source>
        <dbReference type="SAM" id="Phobius"/>
    </source>
</evidence>
<evidence type="ECO:0000313" key="9">
    <source>
        <dbReference type="Proteomes" id="UP000230750"/>
    </source>
</evidence>
<dbReference type="PANTHER" id="PTHR11819">
    <property type="entry name" value="SOLUTE CARRIER FAMILY 5"/>
    <property type="match status" value="1"/>
</dbReference>
<dbReference type="PANTHER" id="PTHR11819:SF195">
    <property type="entry name" value="SODIUM_GLUCOSE COTRANSPORTER 4"/>
    <property type="match status" value="1"/>
</dbReference>
<dbReference type="STRING" id="307972.A0A2G8LFE5"/>
<comment type="caution">
    <text evidence="8">The sequence shown here is derived from an EMBL/GenBank/DDBJ whole genome shotgun (WGS) entry which is preliminary data.</text>
</comment>
<dbReference type="PROSITE" id="PS00456">
    <property type="entry name" value="NA_SOLUT_SYMP_1"/>
    <property type="match status" value="1"/>
</dbReference>
<name>A0A2G8LFE5_STIJA</name>
<dbReference type="EMBL" id="MRZV01000096">
    <property type="protein sequence ID" value="PIK58978.1"/>
    <property type="molecule type" value="Genomic_DNA"/>
</dbReference>
<feature type="transmembrane region" description="Helical" evidence="7">
    <location>
        <begin position="402"/>
        <end position="423"/>
    </location>
</feature>
<dbReference type="OrthoDB" id="6132759at2759"/>
<evidence type="ECO:0000256" key="5">
    <source>
        <dbReference type="ARBA" id="ARBA00023136"/>
    </source>
</evidence>
<feature type="transmembrane region" description="Helical" evidence="7">
    <location>
        <begin position="361"/>
        <end position="390"/>
    </location>
</feature>
<proteinExistence type="inferred from homology"/>
<comment type="similarity">
    <text evidence="2 6">Belongs to the sodium:solute symporter (SSF) (TC 2.A.21) family.</text>
</comment>
<accession>A0A2G8LFE5</accession>
<dbReference type="Pfam" id="PF00474">
    <property type="entry name" value="SSF"/>
    <property type="match status" value="1"/>
</dbReference>
<dbReference type="Proteomes" id="UP000230750">
    <property type="component" value="Unassembled WGS sequence"/>
</dbReference>
<dbReference type="Gene3D" id="1.20.1730.10">
    <property type="entry name" value="Sodium/glucose cotransporter"/>
    <property type="match status" value="1"/>
</dbReference>
<keyword evidence="9" id="KW-1185">Reference proteome</keyword>
<feature type="transmembrane region" description="Helical" evidence="7">
    <location>
        <begin position="189"/>
        <end position="210"/>
    </location>
</feature>
<evidence type="ECO:0000256" key="1">
    <source>
        <dbReference type="ARBA" id="ARBA00004141"/>
    </source>
</evidence>
<feature type="transmembrane region" description="Helical" evidence="7">
    <location>
        <begin position="53"/>
        <end position="75"/>
    </location>
</feature>
<dbReference type="PROSITE" id="PS50283">
    <property type="entry name" value="NA_SOLUT_SYMP_3"/>
    <property type="match status" value="1"/>
</dbReference>
<evidence type="ECO:0000256" key="6">
    <source>
        <dbReference type="RuleBase" id="RU362091"/>
    </source>
</evidence>
<dbReference type="AlphaFoldDB" id="A0A2G8LFE5"/>
<protein>
    <submittedName>
        <fullName evidence="8">Putative sodium/glucose cotransporter 4 isoform X2</fullName>
    </submittedName>
</protein>
<dbReference type="InterPro" id="IPR001734">
    <property type="entry name" value="Na/solute_symporter"/>
</dbReference>
<evidence type="ECO:0000313" key="8">
    <source>
        <dbReference type="EMBL" id="PIK58978.1"/>
    </source>
</evidence>
<dbReference type="PROSITE" id="PS00457">
    <property type="entry name" value="NA_SOLUT_SYMP_2"/>
    <property type="match status" value="1"/>
</dbReference>
<dbReference type="NCBIfam" id="TIGR00813">
    <property type="entry name" value="sss"/>
    <property type="match status" value="1"/>
</dbReference>
<feature type="transmembrane region" description="Helical" evidence="7">
    <location>
        <begin position="127"/>
        <end position="153"/>
    </location>
</feature>
<keyword evidence="3 7" id="KW-0812">Transmembrane</keyword>
<gene>
    <name evidence="8" type="ORF">BSL78_04078</name>
</gene>
<feature type="transmembrane region" description="Helical" evidence="7">
    <location>
        <begin position="435"/>
        <end position="457"/>
    </location>
</feature>
<dbReference type="GO" id="GO:0005886">
    <property type="term" value="C:plasma membrane"/>
    <property type="evidence" value="ECO:0007669"/>
    <property type="project" value="TreeGrafter"/>
</dbReference>